<name>A0A8J8CKH1_9CYAN</name>
<gene>
    <name evidence="1" type="ORF">GS601_04925</name>
</gene>
<evidence type="ECO:0000313" key="1">
    <source>
        <dbReference type="EMBL" id="NDJ16640.1"/>
    </source>
</evidence>
<accession>A0A8J8CKH1</accession>
<dbReference type="EMBL" id="WVIE01000004">
    <property type="protein sequence ID" value="NDJ16640.1"/>
    <property type="molecule type" value="Genomic_DNA"/>
</dbReference>
<comment type="caution">
    <text evidence="1">The sequence shown here is derived from an EMBL/GenBank/DDBJ whole genome shotgun (WGS) entry which is preliminary data.</text>
</comment>
<dbReference type="AlphaFoldDB" id="A0A8J8CKH1"/>
<protein>
    <submittedName>
        <fullName evidence="1">Uncharacterized protein</fullName>
    </submittedName>
</protein>
<reference evidence="1" key="1">
    <citation type="submission" date="2019-12" db="EMBL/GenBank/DDBJ databases">
        <title>High-Quality draft genome sequences of three cyanobacteria isolated from the limestone walls of the Old Cathedral of Coimbra.</title>
        <authorList>
            <person name="Tiago I."/>
            <person name="Soares F."/>
            <person name="Portugal A."/>
        </authorList>
    </citation>
    <scope>NUCLEOTIDE SEQUENCE</scope>
    <source>
        <strain evidence="1">A</strain>
    </source>
</reference>
<dbReference type="Proteomes" id="UP000646053">
    <property type="component" value="Unassembled WGS sequence"/>
</dbReference>
<keyword evidence="2" id="KW-1185">Reference proteome</keyword>
<evidence type="ECO:0000313" key="2">
    <source>
        <dbReference type="Proteomes" id="UP000646053"/>
    </source>
</evidence>
<organism evidence="1 2">
    <name type="scientific">Myxacorys almedinensis A</name>
    <dbReference type="NCBI Taxonomy" id="2690445"/>
    <lineage>
        <taxon>Bacteria</taxon>
        <taxon>Bacillati</taxon>
        <taxon>Cyanobacteriota</taxon>
        <taxon>Cyanophyceae</taxon>
        <taxon>Leptolyngbyales</taxon>
        <taxon>Leptolyngbyaceae</taxon>
        <taxon>Myxacorys</taxon>
        <taxon>Myxacorys almedinensis</taxon>
    </lineage>
</organism>
<sequence length="67" mass="7579">MEQRELRRAAAKAFMESLDKLQETLSESETKTEAQPMTAPAMPKQLEEFEQAVADIEQFMQSKGESA</sequence>
<proteinExistence type="predicted"/>
<dbReference type="RefSeq" id="WP_162422152.1">
    <property type="nucleotide sequence ID" value="NZ_WVIE01000004.1"/>
</dbReference>